<accession>A0A150MVT2</accession>
<protein>
    <submittedName>
        <fullName evidence="1">Uncharacterized protein</fullName>
    </submittedName>
</protein>
<reference evidence="1 2" key="1">
    <citation type="submission" date="2016-01" db="EMBL/GenBank/DDBJ databases">
        <title>Draft Genome Sequences of Seven Thermophilic Sporeformers Isolated from Foods.</title>
        <authorList>
            <person name="Berendsen E.M."/>
            <person name="Wells-Bennik M.H."/>
            <person name="Krawcyk A.O."/>
            <person name="De Jong A."/>
            <person name="Holsappel S."/>
            <person name="Eijlander R.T."/>
            <person name="Kuipers O.P."/>
        </authorList>
    </citation>
    <scope>NUCLEOTIDE SEQUENCE [LARGE SCALE GENOMIC DNA]</scope>
    <source>
        <strain evidence="1 2">B4109</strain>
    </source>
</reference>
<dbReference type="Proteomes" id="UP000075424">
    <property type="component" value="Unassembled WGS sequence"/>
</dbReference>
<organism evidence="1 2">
    <name type="scientific">Geobacillus stearothermophilus</name>
    <name type="common">Bacillus stearothermophilus</name>
    <dbReference type="NCBI Taxonomy" id="1422"/>
    <lineage>
        <taxon>Bacteria</taxon>
        <taxon>Bacillati</taxon>
        <taxon>Bacillota</taxon>
        <taxon>Bacilli</taxon>
        <taxon>Bacillales</taxon>
        <taxon>Anoxybacillaceae</taxon>
        <taxon>Geobacillus</taxon>
    </lineage>
</organism>
<sequence length="40" mass="4833">MKKWYVIVQEKKSADGERLIRIKTTESRPKKFTYVVFAEK</sequence>
<evidence type="ECO:0000313" key="2">
    <source>
        <dbReference type="Proteomes" id="UP000075424"/>
    </source>
</evidence>
<dbReference type="AlphaFoldDB" id="A0A150MVT2"/>
<comment type="caution">
    <text evidence="1">The sequence shown here is derived from an EMBL/GenBank/DDBJ whole genome shotgun (WGS) entry which is preliminary data.</text>
</comment>
<dbReference type="EMBL" id="LQYV01000024">
    <property type="protein sequence ID" value="KYD28546.1"/>
    <property type="molecule type" value="Genomic_DNA"/>
</dbReference>
<gene>
    <name evidence="1" type="ORF">B4109_3009</name>
</gene>
<evidence type="ECO:0000313" key="1">
    <source>
        <dbReference type="EMBL" id="KYD28546.1"/>
    </source>
</evidence>
<name>A0A150MVT2_GEOSE</name>
<proteinExistence type="predicted"/>